<dbReference type="SUPFAM" id="SSF51316">
    <property type="entry name" value="Mss4-like"/>
    <property type="match status" value="1"/>
</dbReference>
<accession>G2QWK4</accession>
<dbReference type="KEGG" id="ttt:THITE_2111119"/>
<dbReference type="RefSeq" id="XP_003651115.1">
    <property type="nucleotide sequence ID" value="XM_003651067.1"/>
</dbReference>
<dbReference type="OrthoDB" id="428768at2759"/>
<feature type="domain" description="CENP-V/GFA" evidence="5">
    <location>
        <begin position="2"/>
        <end position="125"/>
    </location>
</feature>
<dbReference type="AlphaFoldDB" id="G2QWK4"/>
<sequence>MPTGSCLCGAIKVAYTGEPLHTAVCYCHDCRKMNNVQVFQIPKANFTVTQGEPKVYTKISDHGNEIHNHFCGACGTTLFRTGGSPLMKDNVGLRAGVLDDQSILDKPPAVEVYVDRRPQWIQPIENAVQLNSKYERV</sequence>
<dbReference type="PANTHER" id="PTHR33337:SF30">
    <property type="entry name" value="DUF636 DOMAIN PROTEIN (AFU_ORTHOLOGUE AFUA_1G03180)"/>
    <property type="match status" value="1"/>
</dbReference>
<dbReference type="PROSITE" id="PS51891">
    <property type="entry name" value="CENP_V_GFA"/>
    <property type="match status" value="1"/>
</dbReference>
<dbReference type="eggNOG" id="ENOG502SAKX">
    <property type="taxonomic scope" value="Eukaryota"/>
</dbReference>
<evidence type="ECO:0000256" key="1">
    <source>
        <dbReference type="ARBA" id="ARBA00005495"/>
    </source>
</evidence>
<protein>
    <recommendedName>
        <fullName evidence="5">CENP-V/GFA domain-containing protein</fullName>
    </recommendedName>
</protein>
<proteinExistence type="inferred from homology"/>
<keyword evidence="2" id="KW-0479">Metal-binding</keyword>
<dbReference type="InterPro" id="IPR011057">
    <property type="entry name" value="Mss4-like_sf"/>
</dbReference>
<name>G2QWK4_THETT</name>
<dbReference type="Proteomes" id="UP000008181">
    <property type="component" value="Chromosome 1"/>
</dbReference>
<dbReference type="Pfam" id="PF04828">
    <property type="entry name" value="GFA"/>
    <property type="match status" value="1"/>
</dbReference>
<keyword evidence="3" id="KW-0862">Zinc</keyword>
<dbReference type="GO" id="GO:0016846">
    <property type="term" value="F:carbon-sulfur lyase activity"/>
    <property type="evidence" value="ECO:0007669"/>
    <property type="project" value="InterPro"/>
</dbReference>
<evidence type="ECO:0000313" key="6">
    <source>
        <dbReference type="EMBL" id="AEO64779.1"/>
    </source>
</evidence>
<dbReference type="Gene3D" id="3.90.1590.10">
    <property type="entry name" value="glutathione-dependent formaldehyde- activating enzyme (gfa)"/>
    <property type="match status" value="1"/>
</dbReference>
<evidence type="ECO:0000259" key="5">
    <source>
        <dbReference type="PROSITE" id="PS51891"/>
    </source>
</evidence>
<keyword evidence="4" id="KW-0456">Lyase</keyword>
<reference evidence="6 7" key="1">
    <citation type="journal article" date="2011" name="Nat. Biotechnol.">
        <title>Comparative genomic analysis of the thermophilic biomass-degrading fungi Myceliophthora thermophila and Thielavia terrestris.</title>
        <authorList>
            <person name="Berka R.M."/>
            <person name="Grigoriev I.V."/>
            <person name="Otillar R."/>
            <person name="Salamov A."/>
            <person name="Grimwood J."/>
            <person name="Reid I."/>
            <person name="Ishmael N."/>
            <person name="John T."/>
            <person name="Darmond C."/>
            <person name="Moisan M.-C."/>
            <person name="Henrissat B."/>
            <person name="Coutinho P.M."/>
            <person name="Lombard V."/>
            <person name="Natvig D.O."/>
            <person name="Lindquist E."/>
            <person name="Schmutz J."/>
            <person name="Lucas S."/>
            <person name="Harris P."/>
            <person name="Powlowski J."/>
            <person name="Bellemare A."/>
            <person name="Taylor D."/>
            <person name="Butler G."/>
            <person name="de Vries R.P."/>
            <person name="Allijn I.E."/>
            <person name="van den Brink J."/>
            <person name="Ushinsky S."/>
            <person name="Storms R."/>
            <person name="Powell A.J."/>
            <person name="Paulsen I.T."/>
            <person name="Elbourne L.D.H."/>
            <person name="Baker S.E."/>
            <person name="Magnuson J."/>
            <person name="LaBoissiere S."/>
            <person name="Clutterbuck A.J."/>
            <person name="Martinez D."/>
            <person name="Wogulis M."/>
            <person name="de Leon A.L."/>
            <person name="Rey M.W."/>
            <person name="Tsang A."/>
        </authorList>
    </citation>
    <scope>NUCLEOTIDE SEQUENCE [LARGE SCALE GENOMIC DNA]</scope>
    <source>
        <strain evidence="7">ATCC 38088 / NRRL 8126</strain>
    </source>
</reference>
<dbReference type="EMBL" id="CP003009">
    <property type="protein sequence ID" value="AEO64779.1"/>
    <property type="molecule type" value="Genomic_DNA"/>
</dbReference>
<evidence type="ECO:0000256" key="3">
    <source>
        <dbReference type="ARBA" id="ARBA00022833"/>
    </source>
</evidence>
<comment type="similarity">
    <text evidence="1">Belongs to the Gfa family.</text>
</comment>
<dbReference type="InterPro" id="IPR006913">
    <property type="entry name" value="CENP-V/GFA"/>
</dbReference>
<evidence type="ECO:0000313" key="7">
    <source>
        <dbReference type="Proteomes" id="UP000008181"/>
    </source>
</evidence>
<dbReference type="PANTHER" id="PTHR33337">
    <property type="entry name" value="GFA DOMAIN-CONTAINING PROTEIN"/>
    <property type="match status" value="1"/>
</dbReference>
<dbReference type="GeneID" id="11517203"/>
<evidence type="ECO:0000256" key="2">
    <source>
        <dbReference type="ARBA" id="ARBA00022723"/>
    </source>
</evidence>
<keyword evidence="7" id="KW-1185">Reference proteome</keyword>
<dbReference type="HOGENOM" id="CLU_055491_3_6_1"/>
<dbReference type="GO" id="GO:0046872">
    <property type="term" value="F:metal ion binding"/>
    <property type="evidence" value="ECO:0007669"/>
    <property type="project" value="UniProtKB-KW"/>
</dbReference>
<evidence type="ECO:0000256" key="4">
    <source>
        <dbReference type="ARBA" id="ARBA00023239"/>
    </source>
</evidence>
<organism evidence="6 7">
    <name type="scientific">Thermothielavioides terrestris (strain ATCC 38088 / NRRL 8126)</name>
    <name type="common">Thielavia terrestris</name>
    <dbReference type="NCBI Taxonomy" id="578455"/>
    <lineage>
        <taxon>Eukaryota</taxon>
        <taxon>Fungi</taxon>
        <taxon>Dikarya</taxon>
        <taxon>Ascomycota</taxon>
        <taxon>Pezizomycotina</taxon>
        <taxon>Sordariomycetes</taxon>
        <taxon>Sordariomycetidae</taxon>
        <taxon>Sordariales</taxon>
        <taxon>Chaetomiaceae</taxon>
        <taxon>Thermothielavioides</taxon>
        <taxon>Thermothielavioides terrestris</taxon>
    </lineage>
</organism>
<gene>
    <name evidence="6" type="ORF">THITE_2111119</name>
</gene>